<accession>A0AAE1FJZ7</accession>
<dbReference type="Proteomes" id="UP001286313">
    <property type="component" value="Unassembled WGS sequence"/>
</dbReference>
<protein>
    <submittedName>
        <fullName evidence="1">Uncharacterized protein</fullName>
    </submittedName>
</protein>
<organism evidence="1 2">
    <name type="scientific">Petrolisthes cinctipes</name>
    <name type="common">Flat porcelain crab</name>
    <dbReference type="NCBI Taxonomy" id="88211"/>
    <lineage>
        <taxon>Eukaryota</taxon>
        <taxon>Metazoa</taxon>
        <taxon>Ecdysozoa</taxon>
        <taxon>Arthropoda</taxon>
        <taxon>Crustacea</taxon>
        <taxon>Multicrustacea</taxon>
        <taxon>Malacostraca</taxon>
        <taxon>Eumalacostraca</taxon>
        <taxon>Eucarida</taxon>
        <taxon>Decapoda</taxon>
        <taxon>Pleocyemata</taxon>
        <taxon>Anomura</taxon>
        <taxon>Galatheoidea</taxon>
        <taxon>Porcellanidae</taxon>
        <taxon>Petrolisthes</taxon>
    </lineage>
</organism>
<dbReference type="AlphaFoldDB" id="A0AAE1FJZ7"/>
<keyword evidence="2" id="KW-1185">Reference proteome</keyword>
<sequence length="107" mass="11751">MTAQWPLQGTPRAATMAAVAGLKSLRGRIRGSGDLARPYPKGSPVAATPTCIPIQTDNNHNLEGAITWPRDRGCALLNLQVIREYRLERRGGLCTELMLPLQQRCLE</sequence>
<gene>
    <name evidence="1" type="ORF">Pcinc_019482</name>
</gene>
<name>A0AAE1FJZ7_PETCI</name>
<proteinExistence type="predicted"/>
<evidence type="ECO:0000313" key="2">
    <source>
        <dbReference type="Proteomes" id="UP001286313"/>
    </source>
</evidence>
<evidence type="ECO:0000313" key="1">
    <source>
        <dbReference type="EMBL" id="KAK3875652.1"/>
    </source>
</evidence>
<reference evidence="1" key="1">
    <citation type="submission" date="2023-10" db="EMBL/GenBank/DDBJ databases">
        <title>Genome assemblies of two species of porcelain crab, Petrolisthes cinctipes and Petrolisthes manimaculis (Anomura: Porcellanidae).</title>
        <authorList>
            <person name="Angst P."/>
        </authorList>
    </citation>
    <scope>NUCLEOTIDE SEQUENCE</scope>
    <source>
        <strain evidence="1">PB745_01</strain>
        <tissue evidence="1">Gill</tissue>
    </source>
</reference>
<comment type="caution">
    <text evidence="1">The sequence shown here is derived from an EMBL/GenBank/DDBJ whole genome shotgun (WGS) entry which is preliminary data.</text>
</comment>
<dbReference type="EMBL" id="JAWQEG010001936">
    <property type="protein sequence ID" value="KAK3875652.1"/>
    <property type="molecule type" value="Genomic_DNA"/>
</dbReference>